<dbReference type="SUPFAM" id="SSF53474">
    <property type="entry name" value="alpha/beta-Hydrolases"/>
    <property type="match status" value="1"/>
</dbReference>
<proteinExistence type="predicted"/>
<dbReference type="PRINTS" id="PR00111">
    <property type="entry name" value="ABHYDROLASE"/>
</dbReference>
<sequence length="279" mass="30625">MITYPLAVGATMTRVFSAGQTGPVLVLVHGLTSRADRWQHNIDVLAAAGYRVYAPDLPGHGFATKSADFDHSIPGYRDFLLQFLDQVDAPEAILLGTSLGGHVAAAATIAAPQRVRSLIMVGSLGLAPVTQEKVERTTAGLRDMRLEAMRNRLLQVFSDPRHVTDALVEEDVRINASPGAAACFERFLDYFAHRFNDDLVLDGLQALGDRIPLLLLWGEEDKSVPLEIGQKTHRRLPQAQLGIFQKTNHTPYWEAPALFNQAVLDFLGGRMTQTTVSWG</sequence>
<reference evidence="2 3" key="1">
    <citation type="submission" date="2019-06" db="EMBL/GenBank/DDBJ databases">
        <title>New taxonomy in bacterial strain CC-CFT640, isolated from vineyard.</title>
        <authorList>
            <person name="Lin S.-Y."/>
            <person name="Tsai C.-F."/>
            <person name="Young C.-C."/>
        </authorList>
    </citation>
    <scope>NUCLEOTIDE SEQUENCE [LARGE SCALE GENOMIC DNA]</scope>
    <source>
        <strain evidence="2 3">CC-CFT640</strain>
    </source>
</reference>
<dbReference type="Proteomes" id="UP000321638">
    <property type="component" value="Unassembled WGS sequence"/>
</dbReference>
<keyword evidence="3" id="KW-1185">Reference proteome</keyword>
<dbReference type="EMBL" id="VDUZ01000082">
    <property type="protein sequence ID" value="TXL69454.1"/>
    <property type="molecule type" value="Genomic_DNA"/>
</dbReference>
<organism evidence="2 3">
    <name type="scientific">Vineibacter terrae</name>
    <dbReference type="NCBI Taxonomy" id="2586908"/>
    <lineage>
        <taxon>Bacteria</taxon>
        <taxon>Pseudomonadati</taxon>
        <taxon>Pseudomonadota</taxon>
        <taxon>Alphaproteobacteria</taxon>
        <taxon>Hyphomicrobiales</taxon>
        <taxon>Vineibacter</taxon>
    </lineage>
</organism>
<evidence type="ECO:0000259" key="1">
    <source>
        <dbReference type="Pfam" id="PF00561"/>
    </source>
</evidence>
<dbReference type="Gene3D" id="3.40.50.1820">
    <property type="entry name" value="alpha/beta hydrolase"/>
    <property type="match status" value="1"/>
</dbReference>
<name>A0A5C8P6V4_9HYPH</name>
<dbReference type="GO" id="GO:0016787">
    <property type="term" value="F:hydrolase activity"/>
    <property type="evidence" value="ECO:0007669"/>
    <property type="project" value="UniProtKB-KW"/>
</dbReference>
<protein>
    <submittedName>
        <fullName evidence="2">Alpha/beta fold hydrolase</fullName>
    </submittedName>
</protein>
<dbReference type="RefSeq" id="WP_147852405.1">
    <property type="nucleotide sequence ID" value="NZ_VDUZ01000082.1"/>
</dbReference>
<gene>
    <name evidence="2" type="ORF">FHP25_38885</name>
</gene>
<dbReference type="PRINTS" id="PR00412">
    <property type="entry name" value="EPOXHYDRLASE"/>
</dbReference>
<dbReference type="InterPro" id="IPR000639">
    <property type="entry name" value="Epox_hydrolase-like"/>
</dbReference>
<keyword evidence="2" id="KW-0378">Hydrolase</keyword>
<accession>A0A5C8P6V4</accession>
<feature type="domain" description="AB hydrolase-1" evidence="1">
    <location>
        <begin position="23"/>
        <end position="256"/>
    </location>
</feature>
<dbReference type="InterPro" id="IPR029058">
    <property type="entry name" value="AB_hydrolase_fold"/>
</dbReference>
<comment type="caution">
    <text evidence="2">The sequence shown here is derived from an EMBL/GenBank/DDBJ whole genome shotgun (WGS) entry which is preliminary data.</text>
</comment>
<dbReference type="AlphaFoldDB" id="A0A5C8P6V4"/>
<evidence type="ECO:0000313" key="2">
    <source>
        <dbReference type="EMBL" id="TXL69454.1"/>
    </source>
</evidence>
<dbReference type="Pfam" id="PF00561">
    <property type="entry name" value="Abhydrolase_1"/>
    <property type="match status" value="1"/>
</dbReference>
<dbReference type="InterPro" id="IPR000073">
    <property type="entry name" value="AB_hydrolase_1"/>
</dbReference>
<dbReference type="PANTHER" id="PTHR46438">
    <property type="entry name" value="ALPHA/BETA-HYDROLASES SUPERFAMILY PROTEIN"/>
    <property type="match status" value="1"/>
</dbReference>
<dbReference type="OrthoDB" id="9804723at2"/>
<evidence type="ECO:0000313" key="3">
    <source>
        <dbReference type="Proteomes" id="UP000321638"/>
    </source>
</evidence>